<evidence type="ECO:0000256" key="2">
    <source>
        <dbReference type="ARBA" id="ARBA00022741"/>
    </source>
</evidence>
<dbReference type="AlphaFoldDB" id="A0A9W7DR47"/>
<dbReference type="InterPro" id="IPR006073">
    <property type="entry name" value="GTP-bd"/>
</dbReference>
<dbReference type="PANTHER" id="PTHR42698:SF2">
    <property type="entry name" value="GTPASE ERA-LIKE, CHLOROPLASTIC"/>
    <property type="match status" value="1"/>
</dbReference>
<dbReference type="Gene3D" id="3.30.300.20">
    <property type="match status" value="1"/>
</dbReference>
<keyword evidence="8" id="KW-1185">Reference proteome</keyword>
<dbReference type="Proteomes" id="UP001165082">
    <property type="component" value="Unassembled WGS sequence"/>
</dbReference>
<feature type="domain" description="KH type-2" evidence="6">
    <location>
        <begin position="294"/>
        <end position="369"/>
    </location>
</feature>
<dbReference type="NCBIfam" id="TIGR00231">
    <property type="entry name" value="small_GTP"/>
    <property type="match status" value="1"/>
</dbReference>
<keyword evidence="4" id="KW-0342">GTP-binding</keyword>
<evidence type="ECO:0000313" key="7">
    <source>
        <dbReference type="EMBL" id="GMH51245.1"/>
    </source>
</evidence>
<reference evidence="7" key="1">
    <citation type="submission" date="2022-07" db="EMBL/GenBank/DDBJ databases">
        <title>Genome analysis of Parmales, a sister group of diatoms, reveals the evolutionary specialization of diatoms from phago-mixotrophs to photoautotrophs.</title>
        <authorList>
            <person name="Ban H."/>
            <person name="Sato S."/>
            <person name="Yoshikawa S."/>
            <person name="Kazumasa Y."/>
            <person name="Nakamura Y."/>
            <person name="Ichinomiya M."/>
            <person name="Saitoh K."/>
            <person name="Sato N."/>
            <person name="Blanc-Mathieu R."/>
            <person name="Endo H."/>
            <person name="Kuwata A."/>
            <person name="Ogata H."/>
        </authorList>
    </citation>
    <scope>NUCLEOTIDE SEQUENCE</scope>
</reference>
<dbReference type="HAMAP" id="MF_00367">
    <property type="entry name" value="GTPase_Era"/>
    <property type="match status" value="1"/>
</dbReference>
<gene>
    <name evidence="7" type="ORF">TrRE_jg1951</name>
</gene>
<dbReference type="InterPro" id="IPR015946">
    <property type="entry name" value="KH_dom-like_a/b"/>
</dbReference>
<dbReference type="Gene3D" id="3.40.50.300">
    <property type="entry name" value="P-loop containing nucleotide triphosphate hydrolases"/>
    <property type="match status" value="1"/>
</dbReference>
<evidence type="ECO:0000259" key="6">
    <source>
        <dbReference type="PROSITE" id="PS50823"/>
    </source>
</evidence>
<dbReference type="GO" id="GO:0043024">
    <property type="term" value="F:ribosomal small subunit binding"/>
    <property type="evidence" value="ECO:0007669"/>
    <property type="project" value="TreeGrafter"/>
</dbReference>
<proteinExistence type="inferred from homology"/>
<dbReference type="SUPFAM" id="SSF54814">
    <property type="entry name" value="Prokaryotic type KH domain (KH-domain type II)"/>
    <property type="match status" value="1"/>
</dbReference>
<dbReference type="Pfam" id="PF07650">
    <property type="entry name" value="KH_2"/>
    <property type="match status" value="1"/>
</dbReference>
<dbReference type="InterPro" id="IPR005225">
    <property type="entry name" value="Small_GTP-bd"/>
</dbReference>
<evidence type="ECO:0000256" key="3">
    <source>
        <dbReference type="ARBA" id="ARBA00022884"/>
    </source>
</evidence>
<dbReference type="FunFam" id="3.30.300.20:FF:000003">
    <property type="entry name" value="GTPase Era"/>
    <property type="match status" value="1"/>
</dbReference>
<dbReference type="InterPro" id="IPR009019">
    <property type="entry name" value="KH_sf_prok-type"/>
</dbReference>
<dbReference type="InterPro" id="IPR027417">
    <property type="entry name" value="P-loop_NTPase"/>
</dbReference>
<evidence type="ECO:0000313" key="8">
    <source>
        <dbReference type="Proteomes" id="UP001165082"/>
    </source>
</evidence>
<comment type="caution">
    <text evidence="7">The sequence shown here is derived from an EMBL/GenBank/DDBJ whole genome shotgun (WGS) entry which is preliminary data.</text>
</comment>
<evidence type="ECO:0000256" key="1">
    <source>
        <dbReference type="ARBA" id="ARBA00007921"/>
    </source>
</evidence>
<name>A0A9W7DR47_9STRA</name>
<evidence type="ECO:0000256" key="4">
    <source>
        <dbReference type="ARBA" id="ARBA00023134"/>
    </source>
</evidence>
<keyword evidence="2" id="KW-0547">Nucleotide-binding</keyword>
<keyword evidence="3 5" id="KW-0694">RNA-binding</keyword>
<organism evidence="7 8">
    <name type="scientific">Triparma retinervis</name>
    <dbReference type="NCBI Taxonomy" id="2557542"/>
    <lineage>
        <taxon>Eukaryota</taxon>
        <taxon>Sar</taxon>
        <taxon>Stramenopiles</taxon>
        <taxon>Ochrophyta</taxon>
        <taxon>Bolidophyceae</taxon>
        <taxon>Parmales</taxon>
        <taxon>Triparmaceae</taxon>
        <taxon>Triparma</taxon>
    </lineage>
</organism>
<dbReference type="GO" id="GO:0005525">
    <property type="term" value="F:GTP binding"/>
    <property type="evidence" value="ECO:0007669"/>
    <property type="project" value="UniProtKB-KW"/>
</dbReference>
<evidence type="ECO:0000256" key="5">
    <source>
        <dbReference type="PROSITE-ProRule" id="PRU00118"/>
    </source>
</evidence>
<dbReference type="PANTHER" id="PTHR42698">
    <property type="entry name" value="GTPASE ERA"/>
    <property type="match status" value="1"/>
</dbReference>
<protein>
    <recommendedName>
        <fullName evidence="6">KH type-2 domain-containing protein</fullName>
    </recommendedName>
</protein>
<dbReference type="Pfam" id="PF01926">
    <property type="entry name" value="MMR_HSR1"/>
    <property type="match status" value="1"/>
</dbReference>
<dbReference type="SUPFAM" id="SSF52540">
    <property type="entry name" value="P-loop containing nucleoside triphosphate hydrolases"/>
    <property type="match status" value="1"/>
</dbReference>
<dbReference type="PROSITE" id="PS50823">
    <property type="entry name" value="KH_TYPE_2"/>
    <property type="match status" value="1"/>
</dbReference>
<accession>A0A9W7DR47</accession>
<dbReference type="CDD" id="cd22534">
    <property type="entry name" value="KH-II_Era"/>
    <property type="match status" value="1"/>
</dbReference>
<dbReference type="EMBL" id="BRXZ01000698">
    <property type="protein sequence ID" value="GMH51245.1"/>
    <property type="molecule type" value="Genomic_DNA"/>
</dbReference>
<dbReference type="InterPro" id="IPR005662">
    <property type="entry name" value="GTPase_Era-like"/>
</dbReference>
<dbReference type="InterPro" id="IPR004044">
    <property type="entry name" value="KH_dom_type_2"/>
</dbReference>
<sequence length="387" mass="41725">MPEGMEGSSAPRPYRSGFITIIGAPNMGKSTLLNLLLGQDLCLSTPKPQTTRHSILGILTDPGDVPCGPVDYGSGSMTQVAFTDTPGVVRRRSYKLHDNMMSSVGKGIEKGDLIIVASDIFGTVPVEEGEEGGGVMERIARGAKVVVLINKIDLADKITNKGRDITGEEGGGVGGQEEQSFLDIRTSSVASAVLKWRAILPSALLILPISATTGSNVPLLRSIIFGRKGVQGMIRSLGRPIPGMFPPGSSTISDPTILGMVPFGPPMFPADAVTDRSERFVASEIVRGAIFGTLRKEVPYATEVRVTGFTEGEKRRITAEVIVERNSQKGLVIGKGGKMIKEIGIKARGKLEEFFGCKIYLDLTVKVDKDWRKDEGRLKEYGYDWDR</sequence>
<dbReference type="OrthoDB" id="8954335at2759"/>
<dbReference type="GO" id="GO:0000028">
    <property type="term" value="P:ribosomal small subunit assembly"/>
    <property type="evidence" value="ECO:0007669"/>
    <property type="project" value="TreeGrafter"/>
</dbReference>
<dbReference type="GO" id="GO:0019843">
    <property type="term" value="F:rRNA binding"/>
    <property type="evidence" value="ECO:0007669"/>
    <property type="project" value="TreeGrafter"/>
</dbReference>
<comment type="similarity">
    <text evidence="1">Belongs to the TRAFAC class TrmE-Era-EngA-EngB-Septin-like GTPase superfamily. Era GTPase family.</text>
</comment>